<keyword evidence="7" id="KW-0813">Transport</keyword>
<evidence type="ECO:0000256" key="2">
    <source>
        <dbReference type="ARBA" id="ARBA00023157"/>
    </source>
</evidence>
<proteinExistence type="evidence at transcript level"/>
<keyword evidence="5" id="KW-0732">Signal</keyword>
<protein>
    <submittedName>
        <fullName evidence="7">Voltage-gated sodium channel beta subunit 3</fullName>
    </submittedName>
</protein>
<keyword evidence="1" id="KW-0677">Repeat</keyword>
<dbReference type="PROSITE" id="PS01180">
    <property type="entry name" value="CUB"/>
    <property type="match status" value="1"/>
</dbReference>
<dbReference type="InterPro" id="IPR000859">
    <property type="entry name" value="CUB_dom"/>
</dbReference>
<reference evidence="7" key="1">
    <citation type="submission" date="2014-08" db="EMBL/GenBank/DDBJ databases">
        <title>Molluscan beta subunit (LNavbeta1) is a member of a CUB domain containing protein family, and regulates the biophysical features of Nav 1.2 sodium channels.</title>
        <authorList>
            <person name="Fux J."/>
            <person name="Guan W."/>
            <person name="Hsueh N."/>
            <person name="Spafford J.D."/>
        </authorList>
    </citation>
    <scope>NUCLEOTIDE SEQUENCE</scope>
</reference>
<keyword evidence="7" id="KW-0407">Ion channel</keyword>
<keyword evidence="7" id="KW-0406">Ion transport</keyword>
<dbReference type="InterPro" id="IPR035914">
    <property type="entry name" value="Sperma_CUB_dom_sf"/>
</dbReference>
<evidence type="ECO:0000256" key="5">
    <source>
        <dbReference type="SAM" id="SignalP"/>
    </source>
</evidence>
<dbReference type="GO" id="GO:0034220">
    <property type="term" value="P:monoatomic ion transmembrane transport"/>
    <property type="evidence" value="ECO:0007669"/>
    <property type="project" value="UniProtKB-KW"/>
</dbReference>
<dbReference type="Gene3D" id="2.60.120.290">
    <property type="entry name" value="Spermadhesin, CUB domain"/>
    <property type="match status" value="1"/>
</dbReference>
<keyword evidence="2" id="KW-1015">Disulfide bond</keyword>
<dbReference type="EMBL" id="KM282658">
    <property type="protein sequence ID" value="AKG54516.1"/>
    <property type="molecule type" value="mRNA"/>
</dbReference>
<evidence type="ECO:0000256" key="3">
    <source>
        <dbReference type="PROSITE-ProRule" id="PRU00059"/>
    </source>
</evidence>
<dbReference type="SMART" id="SM00042">
    <property type="entry name" value="CUB"/>
    <property type="match status" value="1"/>
</dbReference>
<dbReference type="Pfam" id="PF00431">
    <property type="entry name" value="CUB"/>
    <property type="match status" value="1"/>
</dbReference>
<evidence type="ECO:0000259" key="6">
    <source>
        <dbReference type="PROSITE" id="PS01180"/>
    </source>
</evidence>
<organism evidence="7">
    <name type="scientific">Lymnaea stagnalis</name>
    <name type="common">Great pond snail</name>
    <name type="synonym">Helix stagnalis</name>
    <dbReference type="NCBI Taxonomy" id="6523"/>
    <lineage>
        <taxon>Eukaryota</taxon>
        <taxon>Metazoa</taxon>
        <taxon>Spiralia</taxon>
        <taxon>Lophotrochozoa</taxon>
        <taxon>Mollusca</taxon>
        <taxon>Gastropoda</taxon>
        <taxon>Heterobranchia</taxon>
        <taxon>Euthyneura</taxon>
        <taxon>Panpulmonata</taxon>
        <taxon>Hygrophila</taxon>
        <taxon>Lymnaeoidea</taxon>
        <taxon>Lymnaeidae</taxon>
        <taxon>Lymnaea</taxon>
    </lineage>
</organism>
<evidence type="ECO:0000256" key="4">
    <source>
        <dbReference type="SAM" id="MobiDB-lite"/>
    </source>
</evidence>
<dbReference type="AlphaFoldDB" id="A0A0U2BX01"/>
<comment type="caution">
    <text evidence="3">Lacks conserved residue(s) required for the propagation of feature annotation.</text>
</comment>
<feature type="signal peptide" evidence="5">
    <location>
        <begin position="1"/>
        <end position="20"/>
    </location>
</feature>
<feature type="region of interest" description="Disordered" evidence="4">
    <location>
        <begin position="224"/>
        <end position="256"/>
    </location>
</feature>
<name>A0A0U2BX01_LYMST</name>
<accession>A0A0U2BX01</accession>
<feature type="domain" description="CUB" evidence="6">
    <location>
        <begin position="35"/>
        <end position="152"/>
    </location>
</feature>
<dbReference type="SUPFAM" id="SSF49854">
    <property type="entry name" value="Spermadhesin, CUB domain"/>
    <property type="match status" value="1"/>
</dbReference>
<evidence type="ECO:0000256" key="1">
    <source>
        <dbReference type="ARBA" id="ARBA00022737"/>
    </source>
</evidence>
<feature type="chain" id="PRO_5006830302" evidence="5">
    <location>
        <begin position="21"/>
        <end position="256"/>
    </location>
</feature>
<evidence type="ECO:0000313" key="7">
    <source>
        <dbReference type="EMBL" id="AKG54516.1"/>
    </source>
</evidence>
<sequence length="256" mass="27842">MTTVKLLSILAGVFLIPCAAHVVRRQTPTPVVELCNGSQSNVVDIGDKSIGIVRTANFSASNYKDNTRCNVILRTQGQALIVSIYFRSFDVESDDNSCAWDKLCISNVKFCGVWPTSRTFDYVVPANNTFTLDLQTDTSVTARGFELQISAVEYKGVAVTYPSGGFGSAYERLIFSTLNSTNQTGYADKCKDNIGATFSYYKFSAPNYVYSSWVLQNASSSKAASLNTTTPSSNLTATRPLNTTTPSSNLTTTRPL</sequence>
<dbReference type="PANTHER" id="PTHR24251">
    <property type="entry name" value="OVOCHYMASE-RELATED"/>
    <property type="match status" value="1"/>
</dbReference>
<feature type="non-terminal residue" evidence="7">
    <location>
        <position position="256"/>
    </location>
</feature>